<evidence type="ECO:0000256" key="1">
    <source>
        <dbReference type="ARBA" id="ARBA00004123"/>
    </source>
</evidence>
<dbReference type="Gene3D" id="1.10.10.60">
    <property type="entry name" value="Homeodomain-like"/>
    <property type="match status" value="1"/>
</dbReference>
<dbReference type="EMBL" id="JAAIUW010000009">
    <property type="protein sequence ID" value="KAF7817601.1"/>
    <property type="molecule type" value="Genomic_DNA"/>
</dbReference>
<evidence type="ECO:0000256" key="2">
    <source>
        <dbReference type="ARBA" id="ARBA00006454"/>
    </source>
</evidence>
<keyword evidence="7 8" id="KW-0539">Nucleus</keyword>
<evidence type="ECO:0000256" key="5">
    <source>
        <dbReference type="ARBA" id="ARBA00023155"/>
    </source>
</evidence>
<dbReference type="GO" id="GO:0006355">
    <property type="term" value="P:regulation of DNA-templated transcription"/>
    <property type="evidence" value="ECO:0007669"/>
    <property type="project" value="InterPro"/>
</dbReference>
<dbReference type="InterPro" id="IPR006563">
    <property type="entry name" value="POX_dom"/>
</dbReference>
<dbReference type="InterPro" id="IPR008422">
    <property type="entry name" value="KN_HD"/>
</dbReference>
<evidence type="ECO:0000313" key="10">
    <source>
        <dbReference type="EMBL" id="KAF7817601.1"/>
    </source>
</evidence>
<dbReference type="SMART" id="SM00389">
    <property type="entry name" value="HOX"/>
    <property type="match status" value="1"/>
</dbReference>
<dbReference type="SUPFAM" id="SSF46689">
    <property type="entry name" value="Homeodomain-like"/>
    <property type="match status" value="1"/>
</dbReference>
<dbReference type="Proteomes" id="UP000634136">
    <property type="component" value="Unassembled WGS sequence"/>
</dbReference>
<dbReference type="SMART" id="SM00574">
    <property type="entry name" value="POX"/>
    <property type="match status" value="1"/>
</dbReference>
<dbReference type="PANTHER" id="PTHR11850">
    <property type="entry name" value="HOMEOBOX PROTEIN TRANSCRIPTION FACTORS"/>
    <property type="match status" value="1"/>
</dbReference>
<keyword evidence="4 8" id="KW-0238">DNA-binding</keyword>
<evidence type="ECO:0000256" key="8">
    <source>
        <dbReference type="PROSITE-ProRule" id="PRU00108"/>
    </source>
</evidence>
<accession>A0A834T9K5</accession>
<dbReference type="PROSITE" id="PS50071">
    <property type="entry name" value="HOMEOBOX_2"/>
    <property type="match status" value="1"/>
</dbReference>
<dbReference type="InterPro" id="IPR050224">
    <property type="entry name" value="TALE_homeobox"/>
</dbReference>
<dbReference type="AlphaFoldDB" id="A0A834T9K5"/>
<proteinExistence type="inferred from homology"/>
<dbReference type="Pfam" id="PF05920">
    <property type="entry name" value="Homeobox_KN"/>
    <property type="match status" value="1"/>
</dbReference>
<evidence type="ECO:0000256" key="3">
    <source>
        <dbReference type="ARBA" id="ARBA00023015"/>
    </source>
</evidence>
<evidence type="ECO:0000313" key="11">
    <source>
        <dbReference type="Proteomes" id="UP000634136"/>
    </source>
</evidence>
<dbReference type="InterPro" id="IPR009057">
    <property type="entry name" value="Homeodomain-like_sf"/>
</dbReference>
<feature type="domain" description="Homeobox" evidence="9">
    <location>
        <begin position="268"/>
        <end position="331"/>
    </location>
</feature>
<dbReference type="GO" id="GO:0005634">
    <property type="term" value="C:nucleus"/>
    <property type="evidence" value="ECO:0007669"/>
    <property type="project" value="UniProtKB-SubCell"/>
</dbReference>
<feature type="DNA-binding region" description="Homeobox" evidence="8">
    <location>
        <begin position="270"/>
        <end position="332"/>
    </location>
</feature>
<comment type="subcellular location">
    <subcellularLocation>
        <location evidence="1 8">Nucleus</location>
    </subcellularLocation>
</comment>
<evidence type="ECO:0000256" key="7">
    <source>
        <dbReference type="ARBA" id="ARBA00023242"/>
    </source>
</evidence>
<comment type="caution">
    <text evidence="10">The sequence shown here is derived from an EMBL/GenBank/DDBJ whole genome shotgun (WGS) entry which is preliminary data.</text>
</comment>
<keyword evidence="6" id="KW-0804">Transcription</keyword>
<keyword evidence="3" id="KW-0805">Transcription regulation</keyword>
<evidence type="ECO:0000256" key="4">
    <source>
        <dbReference type="ARBA" id="ARBA00023125"/>
    </source>
</evidence>
<dbReference type="CDD" id="cd00086">
    <property type="entry name" value="homeodomain"/>
    <property type="match status" value="1"/>
</dbReference>
<evidence type="ECO:0000259" key="9">
    <source>
        <dbReference type="PROSITE" id="PS50071"/>
    </source>
</evidence>
<dbReference type="OrthoDB" id="10056939at2759"/>
<protein>
    <submittedName>
        <fullName evidence="10">BEL1-like homeodomain protein 11</fullName>
    </submittedName>
</protein>
<dbReference type="GO" id="GO:0003677">
    <property type="term" value="F:DNA binding"/>
    <property type="evidence" value="ECO:0007669"/>
    <property type="project" value="UniProtKB-UniRule"/>
</dbReference>
<dbReference type="InterPro" id="IPR001356">
    <property type="entry name" value="HD"/>
</dbReference>
<name>A0A834T9K5_9FABA</name>
<keyword evidence="5 8" id="KW-0371">Homeobox</keyword>
<reference evidence="10" key="1">
    <citation type="submission" date="2020-09" db="EMBL/GenBank/DDBJ databases">
        <title>Genome-Enabled Discovery of Anthraquinone Biosynthesis in Senna tora.</title>
        <authorList>
            <person name="Kang S.-H."/>
            <person name="Pandey R.P."/>
            <person name="Lee C.-M."/>
            <person name="Sim J.-S."/>
            <person name="Jeong J.-T."/>
            <person name="Choi B.-S."/>
            <person name="Jung M."/>
            <person name="Ginzburg D."/>
            <person name="Zhao K."/>
            <person name="Won S.Y."/>
            <person name="Oh T.-J."/>
            <person name="Yu Y."/>
            <person name="Kim N.-H."/>
            <person name="Lee O.R."/>
            <person name="Lee T.-H."/>
            <person name="Bashyal P."/>
            <person name="Kim T.-S."/>
            <person name="Lee W.-H."/>
            <person name="Kawkins C."/>
            <person name="Kim C.-K."/>
            <person name="Kim J.S."/>
            <person name="Ahn B.O."/>
            <person name="Rhee S.Y."/>
            <person name="Sohng J.K."/>
        </authorList>
    </citation>
    <scope>NUCLEOTIDE SEQUENCE</scope>
    <source>
        <tissue evidence="10">Leaf</tissue>
    </source>
</reference>
<comment type="similarity">
    <text evidence="2">Belongs to the TALE/BELL homeobox family.</text>
</comment>
<evidence type="ECO:0000256" key="6">
    <source>
        <dbReference type="ARBA" id="ARBA00023163"/>
    </source>
</evidence>
<keyword evidence="11" id="KW-1185">Reference proteome</keyword>
<organism evidence="10 11">
    <name type="scientific">Senna tora</name>
    <dbReference type="NCBI Taxonomy" id="362788"/>
    <lineage>
        <taxon>Eukaryota</taxon>
        <taxon>Viridiplantae</taxon>
        <taxon>Streptophyta</taxon>
        <taxon>Embryophyta</taxon>
        <taxon>Tracheophyta</taxon>
        <taxon>Spermatophyta</taxon>
        <taxon>Magnoliopsida</taxon>
        <taxon>eudicotyledons</taxon>
        <taxon>Gunneridae</taxon>
        <taxon>Pentapetalae</taxon>
        <taxon>rosids</taxon>
        <taxon>fabids</taxon>
        <taxon>Fabales</taxon>
        <taxon>Fabaceae</taxon>
        <taxon>Caesalpinioideae</taxon>
        <taxon>Cassia clade</taxon>
        <taxon>Senna</taxon>
    </lineage>
</organism>
<sequence>MPNSIRGRDQFGNLDFDACGSSLRSMNVFPEAFPSIHSVSIGDRISRPEDLVQALALAEGSESEINHTTHLMNLLERNHPPHCPSSSYGTQSSAASIIANSTYLKPLQSLLQEFVDVGGIVNDECVDQLFRGSGIGASRLSSELKAKLCNNELLLVEKHELVMKIAKLIDLLDEVEGRYEKYYHELEEAVSSFEMITGVGAAKCYTDLALMAMSRHFCSLRDAIMSHIHMEKRKLSQDSPKINNIGLSQLSLSDRDIRPSTRMTKSLRQLWRPMRGLPENSVAILRSWLFQHFLHPYPNDSEKLMLASQAGLTKNQVSNWFINARVRLWKPMIEEMYREEFGDSSSADSNPPANEY</sequence>
<gene>
    <name evidence="10" type="ORF">G2W53_031570</name>
</gene>
<dbReference type="Pfam" id="PF07526">
    <property type="entry name" value="POX"/>
    <property type="match status" value="1"/>
</dbReference>